<dbReference type="EMBL" id="CAJOBJ010110341">
    <property type="protein sequence ID" value="CAF4628578.1"/>
    <property type="molecule type" value="Genomic_DNA"/>
</dbReference>
<evidence type="ECO:0000313" key="3">
    <source>
        <dbReference type="EMBL" id="CAF4628578.1"/>
    </source>
</evidence>
<feature type="signal peptide" evidence="1">
    <location>
        <begin position="1"/>
        <end position="18"/>
    </location>
</feature>
<reference evidence="5" key="1">
    <citation type="submission" date="2021-02" db="EMBL/GenBank/DDBJ databases">
        <authorList>
            <person name="Nowell W R."/>
        </authorList>
    </citation>
    <scope>NUCLEOTIDE SEQUENCE</scope>
</reference>
<dbReference type="EMBL" id="CAJOBJ010200174">
    <property type="protein sequence ID" value="CAF4980839.1"/>
    <property type="molecule type" value="Genomic_DNA"/>
</dbReference>
<dbReference type="AlphaFoldDB" id="A0A8S3D4H9"/>
<evidence type="ECO:0000313" key="5">
    <source>
        <dbReference type="EMBL" id="CAF4980839.1"/>
    </source>
</evidence>
<feature type="non-terminal residue" evidence="5">
    <location>
        <position position="1"/>
    </location>
</feature>
<dbReference type="SUPFAM" id="SSF53649">
    <property type="entry name" value="Alkaline phosphatase-like"/>
    <property type="match status" value="1"/>
</dbReference>
<dbReference type="EMBL" id="CAJOBH010137641">
    <property type="protein sequence ID" value="CAF4789605.1"/>
    <property type="molecule type" value="Genomic_DNA"/>
</dbReference>
<evidence type="ECO:0000313" key="6">
    <source>
        <dbReference type="Proteomes" id="UP000681720"/>
    </source>
</evidence>
<name>A0A8S3D4H9_9BILA</name>
<sequence>MTHIRYIFLISVLIRADAAKRSAELPRLLIISLDGFRHDYLNQYEFPILNQFRHEGVQAT</sequence>
<proteinExistence type="predicted"/>
<dbReference type="InterPro" id="IPR017850">
    <property type="entry name" value="Alkaline_phosphatase_core_sf"/>
</dbReference>
<feature type="chain" id="PRO_5036434785" evidence="1">
    <location>
        <begin position="19"/>
        <end position="60"/>
    </location>
</feature>
<dbReference type="Gene3D" id="3.40.720.10">
    <property type="entry name" value="Alkaline Phosphatase, subunit A"/>
    <property type="match status" value="1"/>
</dbReference>
<keyword evidence="1" id="KW-0732">Signal</keyword>
<evidence type="ECO:0000313" key="4">
    <source>
        <dbReference type="EMBL" id="CAF4789605.1"/>
    </source>
</evidence>
<protein>
    <submittedName>
        <fullName evidence="5">Uncharacterized protein</fullName>
    </submittedName>
</protein>
<accession>A0A8S3D4H9</accession>
<dbReference type="Proteomes" id="UP000681720">
    <property type="component" value="Unassembled WGS sequence"/>
</dbReference>
<dbReference type="EMBL" id="CAJOBH010075180">
    <property type="protein sequence ID" value="CAF4490461.1"/>
    <property type="molecule type" value="Genomic_DNA"/>
</dbReference>
<gene>
    <name evidence="2" type="ORF">BYL167_LOCUS35545</name>
    <name evidence="4" type="ORF">BYL167_LOCUS47665</name>
    <name evidence="3" type="ORF">GIL414_LOCUS40105</name>
    <name evidence="5" type="ORF">GIL414_LOCUS56021</name>
</gene>
<organism evidence="5 6">
    <name type="scientific">Rotaria magnacalcarata</name>
    <dbReference type="NCBI Taxonomy" id="392030"/>
    <lineage>
        <taxon>Eukaryota</taxon>
        <taxon>Metazoa</taxon>
        <taxon>Spiralia</taxon>
        <taxon>Gnathifera</taxon>
        <taxon>Rotifera</taxon>
        <taxon>Eurotatoria</taxon>
        <taxon>Bdelloidea</taxon>
        <taxon>Philodinida</taxon>
        <taxon>Philodinidae</taxon>
        <taxon>Rotaria</taxon>
    </lineage>
</organism>
<evidence type="ECO:0000313" key="2">
    <source>
        <dbReference type="EMBL" id="CAF4490461.1"/>
    </source>
</evidence>
<evidence type="ECO:0000256" key="1">
    <source>
        <dbReference type="SAM" id="SignalP"/>
    </source>
</evidence>
<comment type="caution">
    <text evidence="5">The sequence shown here is derived from an EMBL/GenBank/DDBJ whole genome shotgun (WGS) entry which is preliminary data.</text>
</comment>
<dbReference type="Proteomes" id="UP000681967">
    <property type="component" value="Unassembled WGS sequence"/>
</dbReference>